<organism evidence="3 4">
    <name type="scientific">Candidatus Curtissbacteria bacterium RIFCSPLOWO2_01_FULL_38_11b</name>
    <dbReference type="NCBI Taxonomy" id="1797725"/>
    <lineage>
        <taxon>Bacteria</taxon>
        <taxon>Candidatus Curtissiibacteriota</taxon>
    </lineage>
</organism>
<sequence>MDRKKLLLSIIGFLALVLPIILLVVFTGNKEKQPSASLEQRQIDPQTVEDVVNKFPTPEPISVPSQVPSTRSATPRLEGSPQAQ</sequence>
<gene>
    <name evidence="3" type="ORF">A3A49_00705</name>
</gene>
<dbReference type="Proteomes" id="UP000176740">
    <property type="component" value="Unassembled WGS sequence"/>
</dbReference>
<keyword evidence="2" id="KW-0472">Membrane</keyword>
<evidence type="ECO:0000256" key="1">
    <source>
        <dbReference type="SAM" id="MobiDB-lite"/>
    </source>
</evidence>
<reference evidence="3 4" key="1">
    <citation type="journal article" date="2016" name="Nat. Commun.">
        <title>Thousands of microbial genomes shed light on interconnected biogeochemical processes in an aquifer system.</title>
        <authorList>
            <person name="Anantharaman K."/>
            <person name="Brown C.T."/>
            <person name="Hug L.A."/>
            <person name="Sharon I."/>
            <person name="Castelle C.J."/>
            <person name="Probst A.J."/>
            <person name="Thomas B.C."/>
            <person name="Singh A."/>
            <person name="Wilkins M.J."/>
            <person name="Karaoz U."/>
            <person name="Brodie E.L."/>
            <person name="Williams K.H."/>
            <person name="Hubbard S.S."/>
            <person name="Banfield J.F."/>
        </authorList>
    </citation>
    <scope>NUCLEOTIDE SEQUENCE [LARGE SCALE GENOMIC DNA]</scope>
</reference>
<proteinExistence type="predicted"/>
<dbReference type="EMBL" id="MFBO01000004">
    <property type="protein sequence ID" value="OGD98819.1"/>
    <property type="molecule type" value="Genomic_DNA"/>
</dbReference>
<evidence type="ECO:0000313" key="4">
    <source>
        <dbReference type="Proteomes" id="UP000176740"/>
    </source>
</evidence>
<feature type="transmembrane region" description="Helical" evidence="2">
    <location>
        <begin position="6"/>
        <end position="26"/>
    </location>
</feature>
<accession>A0A1F5H424</accession>
<dbReference type="AlphaFoldDB" id="A0A1F5H424"/>
<protein>
    <submittedName>
        <fullName evidence="3">Uncharacterized protein</fullName>
    </submittedName>
</protein>
<dbReference type="STRING" id="1797725.A3A49_00705"/>
<keyword evidence="2" id="KW-1133">Transmembrane helix</keyword>
<feature type="region of interest" description="Disordered" evidence="1">
    <location>
        <begin position="55"/>
        <end position="84"/>
    </location>
</feature>
<feature type="compositionally biased region" description="Polar residues" evidence="1">
    <location>
        <begin position="63"/>
        <end position="73"/>
    </location>
</feature>
<keyword evidence="2" id="KW-0812">Transmembrane</keyword>
<evidence type="ECO:0000313" key="3">
    <source>
        <dbReference type="EMBL" id="OGD98819.1"/>
    </source>
</evidence>
<name>A0A1F5H424_9BACT</name>
<evidence type="ECO:0000256" key="2">
    <source>
        <dbReference type="SAM" id="Phobius"/>
    </source>
</evidence>
<comment type="caution">
    <text evidence="3">The sequence shown here is derived from an EMBL/GenBank/DDBJ whole genome shotgun (WGS) entry which is preliminary data.</text>
</comment>